<protein>
    <submittedName>
        <fullName evidence="9">EmrB/QacA subfamily drug resistance transporter</fullName>
    </submittedName>
</protein>
<keyword evidence="5 7" id="KW-1133">Transmembrane helix</keyword>
<dbReference type="InterPro" id="IPR011701">
    <property type="entry name" value="MFS"/>
</dbReference>
<evidence type="ECO:0000256" key="6">
    <source>
        <dbReference type="ARBA" id="ARBA00023136"/>
    </source>
</evidence>
<dbReference type="NCBIfam" id="TIGR00711">
    <property type="entry name" value="efflux_EmrB"/>
    <property type="match status" value="1"/>
</dbReference>
<sequence length="471" mass="48959">MSPMNLSPLKGLDRTAVLTAVAVISGVITVILDTTIVSVALHELADELSVPVSTIQWVSTAYLLALGTVIPTTSWLQAKVGGKRLWMIALSVFMAGSVLCSLAWNAPSLIAFRVVQGMGGGVMMPLMMTMVAQAAPQRDMARLMSIVSIPAALGPILGPVLGGFILGNASWHWLFLVNAPVGLIGLFLAWKLIPASEPEKGARLDVVGLLMLSPALVAILWGLSNVSGETGFADPLVFLPVGAGVALLVAFALWSRRRGAKALVHLDVLKSRPTLVASGMMFLFGASLFGGLTLLPLYFQDLRGADALGAGMLLIPQGVGSLVSRFFAGRLIDGIGARLTALMGFSLITLATVPFAMADGETSMQLLSVALFFRGMGIGTVVVPVMSSAFTELERNEVPHASIIIRVCQQVGGAMGVALVAVILTTVTQSSGSSATGFGTAFGWVIGFAVLGIGVALALPGRRRAEETAPA</sequence>
<feature type="transmembrane region" description="Helical" evidence="7">
    <location>
        <begin position="171"/>
        <end position="190"/>
    </location>
</feature>
<dbReference type="InterPro" id="IPR004638">
    <property type="entry name" value="EmrB-like"/>
</dbReference>
<dbReference type="GO" id="GO:0005886">
    <property type="term" value="C:plasma membrane"/>
    <property type="evidence" value="ECO:0007669"/>
    <property type="project" value="UniProtKB-SubCell"/>
</dbReference>
<evidence type="ECO:0000313" key="9">
    <source>
        <dbReference type="EMBL" id="PTX43859.1"/>
    </source>
</evidence>
<dbReference type="AlphaFoldDB" id="A0A2T6AJ63"/>
<evidence type="ECO:0000256" key="5">
    <source>
        <dbReference type="ARBA" id="ARBA00022989"/>
    </source>
</evidence>
<feature type="transmembrane region" description="Helical" evidence="7">
    <location>
        <begin position="339"/>
        <end position="357"/>
    </location>
</feature>
<dbReference type="Proteomes" id="UP000244069">
    <property type="component" value="Unassembled WGS sequence"/>
</dbReference>
<feature type="domain" description="Major facilitator superfamily (MFS) profile" evidence="8">
    <location>
        <begin position="19"/>
        <end position="464"/>
    </location>
</feature>
<evidence type="ECO:0000256" key="2">
    <source>
        <dbReference type="ARBA" id="ARBA00022448"/>
    </source>
</evidence>
<feature type="transmembrane region" description="Helical" evidence="7">
    <location>
        <begin position="436"/>
        <end position="459"/>
    </location>
</feature>
<evidence type="ECO:0000259" key="8">
    <source>
        <dbReference type="PROSITE" id="PS50850"/>
    </source>
</evidence>
<feature type="transmembrane region" description="Helical" evidence="7">
    <location>
        <begin position="202"/>
        <end position="223"/>
    </location>
</feature>
<evidence type="ECO:0000256" key="7">
    <source>
        <dbReference type="SAM" id="Phobius"/>
    </source>
</evidence>
<keyword evidence="10" id="KW-1185">Reference proteome</keyword>
<feature type="transmembrane region" description="Helical" evidence="7">
    <location>
        <begin position="275"/>
        <end position="295"/>
    </location>
</feature>
<comment type="subcellular location">
    <subcellularLocation>
        <location evidence="1">Cell membrane</location>
        <topology evidence="1">Multi-pass membrane protein</topology>
    </subcellularLocation>
</comment>
<evidence type="ECO:0000256" key="1">
    <source>
        <dbReference type="ARBA" id="ARBA00004651"/>
    </source>
</evidence>
<gene>
    <name evidence="9" type="ORF">C8N44_12471</name>
</gene>
<dbReference type="SUPFAM" id="SSF103473">
    <property type="entry name" value="MFS general substrate transporter"/>
    <property type="match status" value="1"/>
</dbReference>
<keyword evidence="4 7" id="KW-0812">Transmembrane</keyword>
<dbReference type="OrthoDB" id="9812221at2"/>
<feature type="transmembrane region" description="Helical" evidence="7">
    <location>
        <begin position="54"/>
        <end position="73"/>
    </location>
</feature>
<organism evidence="9 10">
    <name type="scientific">Allosediminivita pacifica</name>
    <dbReference type="NCBI Taxonomy" id="1267769"/>
    <lineage>
        <taxon>Bacteria</taxon>
        <taxon>Pseudomonadati</taxon>
        <taxon>Pseudomonadota</taxon>
        <taxon>Alphaproteobacteria</taxon>
        <taxon>Rhodobacterales</taxon>
        <taxon>Paracoccaceae</taxon>
        <taxon>Allosediminivita</taxon>
    </lineage>
</organism>
<comment type="caution">
    <text evidence="9">The sequence shown here is derived from an EMBL/GenBank/DDBJ whole genome shotgun (WGS) entry which is preliminary data.</text>
</comment>
<feature type="transmembrane region" description="Helical" evidence="7">
    <location>
        <begin position="403"/>
        <end position="424"/>
    </location>
</feature>
<dbReference type="PROSITE" id="PS50850">
    <property type="entry name" value="MFS"/>
    <property type="match status" value="1"/>
</dbReference>
<dbReference type="RefSeq" id="WP_107978010.1">
    <property type="nucleotide sequence ID" value="NZ_BMEZ01000024.1"/>
</dbReference>
<keyword evidence="2" id="KW-0813">Transport</keyword>
<dbReference type="GO" id="GO:0022857">
    <property type="term" value="F:transmembrane transporter activity"/>
    <property type="evidence" value="ECO:0007669"/>
    <property type="project" value="InterPro"/>
</dbReference>
<feature type="transmembrane region" description="Helical" evidence="7">
    <location>
        <begin position="143"/>
        <end position="165"/>
    </location>
</feature>
<dbReference type="Gene3D" id="1.20.1720.10">
    <property type="entry name" value="Multidrug resistance protein D"/>
    <property type="match status" value="1"/>
</dbReference>
<feature type="transmembrane region" description="Helical" evidence="7">
    <location>
        <begin position="16"/>
        <end position="42"/>
    </location>
</feature>
<feature type="transmembrane region" description="Helical" evidence="7">
    <location>
        <begin position="369"/>
        <end position="391"/>
    </location>
</feature>
<reference evidence="9 10" key="1">
    <citation type="submission" date="2018-04" db="EMBL/GenBank/DDBJ databases">
        <title>Genomic Encyclopedia of Archaeal and Bacterial Type Strains, Phase II (KMG-II): from individual species to whole genera.</title>
        <authorList>
            <person name="Goeker M."/>
        </authorList>
    </citation>
    <scope>NUCLEOTIDE SEQUENCE [LARGE SCALE GENOMIC DNA]</scope>
    <source>
        <strain evidence="9 10">DSM 29329</strain>
    </source>
</reference>
<keyword evidence="3" id="KW-1003">Cell membrane</keyword>
<dbReference type="EMBL" id="QBKN01000024">
    <property type="protein sequence ID" value="PTX43859.1"/>
    <property type="molecule type" value="Genomic_DNA"/>
</dbReference>
<keyword evidence="6 7" id="KW-0472">Membrane</keyword>
<feature type="transmembrane region" description="Helical" evidence="7">
    <location>
        <begin position="307"/>
        <end position="327"/>
    </location>
</feature>
<dbReference type="CDD" id="cd17503">
    <property type="entry name" value="MFS_LmrB_MDR_like"/>
    <property type="match status" value="1"/>
</dbReference>
<dbReference type="Gene3D" id="1.20.1250.20">
    <property type="entry name" value="MFS general substrate transporter like domains"/>
    <property type="match status" value="1"/>
</dbReference>
<dbReference type="Pfam" id="PF07690">
    <property type="entry name" value="MFS_1"/>
    <property type="match status" value="1"/>
</dbReference>
<dbReference type="PANTHER" id="PTHR42718">
    <property type="entry name" value="MAJOR FACILITATOR SUPERFAMILY MULTIDRUG TRANSPORTER MFSC"/>
    <property type="match status" value="1"/>
</dbReference>
<accession>A0A2T6AJ63</accession>
<name>A0A2T6AJ63_9RHOB</name>
<feature type="transmembrane region" description="Helical" evidence="7">
    <location>
        <begin position="235"/>
        <end position="254"/>
    </location>
</feature>
<evidence type="ECO:0000256" key="4">
    <source>
        <dbReference type="ARBA" id="ARBA00022692"/>
    </source>
</evidence>
<feature type="transmembrane region" description="Helical" evidence="7">
    <location>
        <begin position="85"/>
        <end position="104"/>
    </location>
</feature>
<proteinExistence type="predicted"/>
<evidence type="ECO:0000256" key="3">
    <source>
        <dbReference type="ARBA" id="ARBA00022475"/>
    </source>
</evidence>
<feature type="transmembrane region" description="Helical" evidence="7">
    <location>
        <begin position="110"/>
        <end position="131"/>
    </location>
</feature>
<dbReference type="PANTHER" id="PTHR42718:SF46">
    <property type="entry name" value="BLR6921 PROTEIN"/>
    <property type="match status" value="1"/>
</dbReference>
<dbReference type="InterPro" id="IPR020846">
    <property type="entry name" value="MFS_dom"/>
</dbReference>
<dbReference type="InterPro" id="IPR036259">
    <property type="entry name" value="MFS_trans_sf"/>
</dbReference>
<evidence type="ECO:0000313" key="10">
    <source>
        <dbReference type="Proteomes" id="UP000244069"/>
    </source>
</evidence>